<dbReference type="PANTHER" id="PTHR48258:SF4">
    <property type="entry name" value="DUF4216 DOMAIN-CONTAINING PROTEIN"/>
    <property type="match status" value="1"/>
</dbReference>
<evidence type="ECO:0000313" key="2">
    <source>
        <dbReference type="EMBL" id="KAL0448286.1"/>
    </source>
</evidence>
<sequence>MLPESVWSALTEVSLLSQIICSTTLDVVKVQELEDKVATILCNLEKIFLPSFFDSMEHLIVHLPYEARVEGLYNTGGCIHLSGLKMKVKNKAHVEASIVEAYLVEEISIFTSQYFEPHFFCKRNRLSRNDDLAMNDDTRIQQSIFNFAGRGSGVSKKKWLSGSERHIIEMYILTNCDSSHAILRVKDKINYMGNELLKMHYWGPTAEVTTFPCYFVNGYNFHTERHSVGKSTFNCGCLSKARRIQTRTMTSMEFSKR</sequence>
<proteinExistence type="predicted"/>
<dbReference type="InterPro" id="IPR025452">
    <property type="entry name" value="DUF4218"/>
</dbReference>
<dbReference type="Pfam" id="PF13960">
    <property type="entry name" value="DUF4218"/>
    <property type="match status" value="1"/>
</dbReference>
<dbReference type="EMBL" id="JACGWN010000005">
    <property type="protein sequence ID" value="KAL0448286.1"/>
    <property type="molecule type" value="Genomic_DNA"/>
</dbReference>
<feature type="domain" description="DUF4218" evidence="1">
    <location>
        <begin position="20"/>
        <end position="129"/>
    </location>
</feature>
<accession>A0AAW2X828</accession>
<comment type="caution">
    <text evidence="2">The sequence shown here is derived from an EMBL/GenBank/DDBJ whole genome shotgun (WGS) entry which is preliminary data.</text>
</comment>
<gene>
    <name evidence="2" type="ORF">Slati_1385000</name>
</gene>
<protein>
    <recommendedName>
        <fullName evidence="1">DUF4218 domain-containing protein</fullName>
    </recommendedName>
</protein>
<name>A0AAW2X828_9LAMI</name>
<organism evidence="2">
    <name type="scientific">Sesamum latifolium</name>
    <dbReference type="NCBI Taxonomy" id="2727402"/>
    <lineage>
        <taxon>Eukaryota</taxon>
        <taxon>Viridiplantae</taxon>
        <taxon>Streptophyta</taxon>
        <taxon>Embryophyta</taxon>
        <taxon>Tracheophyta</taxon>
        <taxon>Spermatophyta</taxon>
        <taxon>Magnoliopsida</taxon>
        <taxon>eudicotyledons</taxon>
        <taxon>Gunneridae</taxon>
        <taxon>Pentapetalae</taxon>
        <taxon>asterids</taxon>
        <taxon>lamiids</taxon>
        <taxon>Lamiales</taxon>
        <taxon>Pedaliaceae</taxon>
        <taxon>Sesamum</taxon>
    </lineage>
</organism>
<reference evidence="2" key="1">
    <citation type="submission" date="2020-06" db="EMBL/GenBank/DDBJ databases">
        <authorList>
            <person name="Li T."/>
            <person name="Hu X."/>
            <person name="Zhang T."/>
            <person name="Song X."/>
            <person name="Zhang H."/>
            <person name="Dai N."/>
            <person name="Sheng W."/>
            <person name="Hou X."/>
            <person name="Wei L."/>
        </authorList>
    </citation>
    <scope>NUCLEOTIDE SEQUENCE</scope>
    <source>
        <strain evidence="2">KEN1</strain>
        <tissue evidence="2">Leaf</tissue>
    </source>
</reference>
<evidence type="ECO:0000259" key="1">
    <source>
        <dbReference type="Pfam" id="PF13960"/>
    </source>
</evidence>
<dbReference type="PANTHER" id="PTHR48258">
    <property type="entry name" value="DUF4218 DOMAIN-CONTAINING PROTEIN-RELATED"/>
    <property type="match status" value="1"/>
</dbReference>
<reference evidence="2" key="2">
    <citation type="journal article" date="2024" name="Plant">
        <title>Genomic evolution and insights into agronomic trait innovations of Sesamum species.</title>
        <authorList>
            <person name="Miao H."/>
            <person name="Wang L."/>
            <person name="Qu L."/>
            <person name="Liu H."/>
            <person name="Sun Y."/>
            <person name="Le M."/>
            <person name="Wang Q."/>
            <person name="Wei S."/>
            <person name="Zheng Y."/>
            <person name="Lin W."/>
            <person name="Duan Y."/>
            <person name="Cao H."/>
            <person name="Xiong S."/>
            <person name="Wang X."/>
            <person name="Wei L."/>
            <person name="Li C."/>
            <person name="Ma Q."/>
            <person name="Ju M."/>
            <person name="Zhao R."/>
            <person name="Li G."/>
            <person name="Mu C."/>
            <person name="Tian Q."/>
            <person name="Mei H."/>
            <person name="Zhang T."/>
            <person name="Gao T."/>
            <person name="Zhang H."/>
        </authorList>
    </citation>
    <scope>NUCLEOTIDE SEQUENCE</scope>
    <source>
        <strain evidence="2">KEN1</strain>
    </source>
</reference>
<dbReference type="AlphaFoldDB" id="A0AAW2X828"/>